<dbReference type="Gene3D" id="3.30.70.2540">
    <property type="entry name" value="CRISPR-associated endoribonuclease Cas6/Csy4"/>
    <property type="match status" value="1"/>
</dbReference>
<evidence type="ECO:0000313" key="2">
    <source>
        <dbReference type="Proteomes" id="UP000813876"/>
    </source>
</evidence>
<evidence type="ECO:0000313" key="1">
    <source>
        <dbReference type="EMBL" id="MCF2300537.1"/>
    </source>
</evidence>
<proteinExistence type="predicted"/>
<dbReference type="GO" id="GO:0043571">
    <property type="term" value="P:maintenance of CRISPR repeat elements"/>
    <property type="evidence" value="ECO:0007669"/>
    <property type="project" value="InterPro"/>
</dbReference>
<organism evidence="1 2">
    <name type="scientific">Photobacterium phosphoreum</name>
    <dbReference type="NCBI Taxonomy" id="659"/>
    <lineage>
        <taxon>Bacteria</taxon>
        <taxon>Pseudomonadati</taxon>
        <taxon>Pseudomonadota</taxon>
        <taxon>Gammaproteobacteria</taxon>
        <taxon>Vibrionales</taxon>
        <taxon>Vibrionaceae</taxon>
        <taxon>Photobacterium</taxon>
    </lineage>
</organism>
<dbReference type="Proteomes" id="UP000813876">
    <property type="component" value="Unassembled WGS sequence"/>
</dbReference>
<dbReference type="AlphaFoldDB" id="A0AAW4ZN22"/>
<accession>A0AAW4ZN22</accession>
<dbReference type="NCBIfam" id="TIGR02563">
    <property type="entry name" value="cas_Csy4"/>
    <property type="match status" value="1"/>
</dbReference>
<dbReference type="RefSeq" id="WP_232580659.1">
    <property type="nucleotide sequence ID" value="NZ_WMCP01000001.1"/>
</dbReference>
<sequence length="205" mass="23959">MEQRYFFVIKFLPEHADPELLSGRSISVLHGFIKTNEILNNSIGISFPKWSDDSIGMTIAFISTDRECLCGLSYQHYFTYMKKEGFFDISQITEVPCEVNELRFVRNSAIDKSFLKSKNKRLKRSEKRAREANREYNPVAREDRIFDHFHSIPMSSKGTERDFVLQIQQKTCDIVRMDNQFNSYGFATNDKWLGSVPDLRDAILF</sequence>
<dbReference type="InterPro" id="IPR013396">
    <property type="entry name" value="CRISPR-assoc_prot_Csy4"/>
</dbReference>
<name>A0AAW4ZN22_PHOPO</name>
<dbReference type="EMBL" id="WMCP01000001">
    <property type="protein sequence ID" value="MCF2300537.1"/>
    <property type="molecule type" value="Genomic_DNA"/>
</dbReference>
<comment type="caution">
    <text evidence="1">The sequence shown here is derived from an EMBL/GenBank/DDBJ whole genome shotgun (WGS) entry which is preliminary data.</text>
</comment>
<reference evidence="1" key="1">
    <citation type="submission" date="2019-11" db="EMBL/GenBank/DDBJ databases">
        <title>Comparative genomics of photobacteria reveal adaptation to distinct habitats.</title>
        <authorList>
            <person name="Fuertes-Perez S."/>
            <person name="Hilgarth M."/>
            <person name="Vogel R.F."/>
        </authorList>
    </citation>
    <scope>NUCLEOTIDE SEQUENCE</scope>
    <source>
        <strain evidence="1">TMW2.2145</strain>
    </source>
</reference>
<gene>
    <name evidence="1" type="primary">cas6f</name>
    <name evidence="1" type="ORF">GLP33_02140</name>
</gene>
<dbReference type="InterPro" id="IPR042564">
    <property type="entry name" value="CRISPR-Cas6/Csy4_sf"/>
</dbReference>
<dbReference type="GO" id="GO:0004519">
    <property type="term" value="F:endonuclease activity"/>
    <property type="evidence" value="ECO:0007669"/>
    <property type="project" value="InterPro"/>
</dbReference>
<protein>
    <submittedName>
        <fullName evidence="1">Type I-F CRISPR-associated endoribonuclease Cas6/Csy4</fullName>
    </submittedName>
</protein>
<dbReference type="Pfam" id="PF09618">
    <property type="entry name" value="Cas_Csy4"/>
    <property type="match status" value="1"/>
</dbReference>